<evidence type="ECO:0000259" key="1">
    <source>
        <dbReference type="Pfam" id="PF26138"/>
    </source>
</evidence>
<keyword evidence="3" id="KW-1185">Reference proteome</keyword>
<dbReference type="AlphaFoldDB" id="A0A151SU16"/>
<gene>
    <name evidence="2" type="ORF">KK1_004559</name>
</gene>
<dbReference type="OMA" id="CTYLANH"/>
<evidence type="ECO:0000313" key="2">
    <source>
        <dbReference type="EMBL" id="KYP58261.1"/>
    </source>
</evidence>
<dbReference type="InterPro" id="IPR058353">
    <property type="entry name" value="DUF8040"/>
</dbReference>
<accession>A0A151SU16</accession>
<dbReference type="Pfam" id="PF26138">
    <property type="entry name" value="DUF8040"/>
    <property type="match status" value="1"/>
</dbReference>
<evidence type="ECO:0000313" key="3">
    <source>
        <dbReference type="Proteomes" id="UP000075243"/>
    </source>
</evidence>
<proteinExistence type="predicted"/>
<dbReference type="Proteomes" id="UP000075243">
    <property type="component" value="Chromosome 11"/>
</dbReference>
<organism evidence="2 3">
    <name type="scientific">Cajanus cajan</name>
    <name type="common">Pigeon pea</name>
    <name type="synonym">Cajanus indicus</name>
    <dbReference type="NCBI Taxonomy" id="3821"/>
    <lineage>
        <taxon>Eukaryota</taxon>
        <taxon>Viridiplantae</taxon>
        <taxon>Streptophyta</taxon>
        <taxon>Embryophyta</taxon>
        <taxon>Tracheophyta</taxon>
        <taxon>Spermatophyta</taxon>
        <taxon>Magnoliopsida</taxon>
        <taxon>eudicotyledons</taxon>
        <taxon>Gunneridae</taxon>
        <taxon>Pentapetalae</taxon>
        <taxon>rosids</taxon>
        <taxon>fabids</taxon>
        <taxon>Fabales</taxon>
        <taxon>Fabaceae</taxon>
        <taxon>Papilionoideae</taxon>
        <taxon>50 kb inversion clade</taxon>
        <taxon>NPAAA clade</taxon>
        <taxon>indigoferoid/millettioid clade</taxon>
        <taxon>Phaseoleae</taxon>
        <taxon>Cajanus</taxon>
    </lineage>
</organism>
<dbReference type="EMBL" id="CM003613">
    <property type="protein sequence ID" value="KYP58261.1"/>
    <property type="molecule type" value="Genomic_DNA"/>
</dbReference>
<reference evidence="2 3" key="1">
    <citation type="journal article" date="2012" name="Nat. Biotechnol.">
        <title>Draft genome sequence of pigeonpea (Cajanus cajan), an orphan legume crop of resource-poor farmers.</title>
        <authorList>
            <person name="Varshney R.K."/>
            <person name="Chen W."/>
            <person name="Li Y."/>
            <person name="Bharti A.K."/>
            <person name="Saxena R.K."/>
            <person name="Schlueter J.A."/>
            <person name="Donoghue M.T."/>
            <person name="Azam S."/>
            <person name="Fan G."/>
            <person name="Whaley A.M."/>
            <person name="Farmer A.D."/>
            <person name="Sheridan J."/>
            <person name="Iwata A."/>
            <person name="Tuteja R."/>
            <person name="Penmetsa R.V."/>
            <person name="Wu W."/>
            <person name="Upadhyaya H.D."/>
            <person name="Yang S.P."/>
            <person name="Shah T."/>
            <person name="Saxena K.B."/>
            <person name="Michael T."/>
            <person name="McCombie W.R."/>
            <person name="Yang B."/>
            <person name="Zhang G."/>
            <person name="Yang H."/>
            <person name="Wang J."/>
            <person name="Spillane C."/>
            <person name="Cook D.R."/>
            <person name="May G.D."/>
            <person name="Xu X."/>
            <person name="Jackson S.A."/>
        </authorList>
    </citation>
    <scope>NUCLEOTIDE SEQUENCE [LARGE SCALE GENOMIC DNA]</scope>
    <source>
        <strain evidence="3">cv. Asha</strain>
    </source>
</reference>
<name>A0A151SU16_CAJCA</name>
<protein>
    <recommendedName>
        <fullName evidence="1">DUF8040 domain-containing protein</fullName>
    </recommendedName>
</protein>
<sequence>MEKASYVNALVSEYAIKYLCKEPCRTSEHTCYSCMHEILQVHLVHYYEIFRMEKHIFHKLCTYLANHGLMLTNCMRVEEMVTMFLKKF</sequence>
<feature type="domain" description="DUF8040" evidence="1">
    <location>
        <begin position="26"/>
        <end position="85"/>
    </location>
</feature>
<dbReference type="Gramene" id="C.cajan_04449.t">
    <property type="protein sequence ID" value="C.cajan_04449.t.cds1"/>
    <property type="gene ID" value="C.cajan_04449"/>
</dbReference>